<dbReference type="AlphaFoldDB" id="I3ZGM6"/>
<evidence type="ECO:0000313" key="3">
    <source>
        <dbReference type="Proteomes" id="UP000006056"/>
    </source>
</evidence>
<dbReference type="KEGG" id="trs:Terro_2122"/>
<proteinExistence type="predicted"/>
<gene>
    <name evidence="1" type="ordered locus">Terro_2122</name>
    <name evidence="2" type="ordered locus">Terro_2486</name>
</gene>
<dbReference type="OrthoDB" id="4563074at2"/>
<dbReference type="STRING" id="926566.Terro_2122"/>
<keyword evidence="3" id="KW-1185">Reference proteome</keyword>
<reference evidence="1 3" key="1">
    <citation type="submission" date="2012-06" db="EMBL/GenBank/DDBJ databases">
        <title>Complete genome of Terriglobus roseus DSM 18391.</title>
        <authorList>
            <consortium name="US DOE Joint Genome Institute (JGI-PGF)"/>
            <person name="Lucas S."/>
            <person name="Copeland A."/>
            <person name="Lapidus A."/>
            <person name="Glavina del Rio T."/>
            <person name="Dalin E."/>
            <person name="Tice H."/>
            <person name="Bruce D."/>
            <person name="Goodwin L."/>
            <person name="Pitluck S."/>
            <person name="Peters L."/>
            <person name="Mikhailova N."/>
            <person name="Munk A.C.C."/>
            <person name="Kyrpides N."/>
            <person name="Mavromatis K."/>
            <person name="Ivanova N."/>
            <person name="Brettin T."/>
            <person name="Detter J.C."/>
            <person name="Han C."/>
            <person name="Larimer F."/>
            <person name="Land M."/>
            <person name="Hauser L."/>
            <person name="Markowitz V."/>
            <person name="Cheng J.-F."/>
            <person name="Hugenholtz P."/>
            <person name="Woyke T."/>
            <person name="Wu D."/>
            <person name="Brambilla E."/>
            <person name="Klenk H.-P."/>
            <person name="Eisen J.A."/>
        </authorList>
    </citation>
    <scope>NUCLEOTIDE SEQUENCE [LARGE SCALE GENOMIC DNA]</scope>
    <source>
        <strain evidence="1">DSM 18391</strain>
        <strain evidence="3">DSM 18391 / NRRL B-41598 / KBS 63</strain>
    </source>
</reference>
<protein>
    <submittedName>
        <fullName evidence="1">Uncharacterized protein</fullName>
    </submittedName>
</protein>
<dbReference type="Proteomes" id="UP000006056">
    <property type="component" value="Chromosome"/>
</dbReference>
<dbReference type="RefSeq" id="WP_014785963.1">
    <property type="nucleotide sequence ID" value="NC_018014.1"/>
</dbReference>
<dbReference type="EMBL" id="CP003379">
    <property type="protein sequence ID" value="AFL88734.1"/>
    <property type="molecule type" value="Genomic_DNA"/>
</dbReference>
<name>I3ZGM6_TERRK</name>
<dbReference type="EMBL" id="CP003379">
    <property type="protein sequence ID" value="AFL88394.1"/>
    <property type="molecule type" value="Genomic_DNA"/>
</dbReference>
<organism evidence="1 3">
    <name type="scientific">Terriglobus roseus (strain DSM 18391 / NRRL B-41598 / KBS 63)</name>
    <dbReference type="NCBI Taxonomy" id="926566"/>
    <lineage>
        <taxon>Bacteria</taxon>
        <taxon>Pseudomonadati</taxon>
        <taxon>Acidobacteriota</taxon>
        <taxon>Terriglobia</taxon>
        <taxon>Terriglobales</taxon>
        <taxon>Acidobacteriaceae</taxon>
        <taxon>Terriglobus</taxon>
    </lineage>
</organism>
<dbReference type="HOGENOM" id="CLU_1554548_0_0_0"/>
<dbReference type="KEGG" id="trs:Terro_2486"/>
<sequence length="172" mass="18222">MGKRRLQLDDELVGEAMRVSGISDPSEAVEFVLRGHLLNLALAASRDALDAEGLESVAVVDGPETPISDIARLCLMSPVWALETPARSEAAEAIRSAKSGTSLTFYKSAIASTPTDESIAASFSMILLHHPSAARIVLIEGATAVRDALVRLGFPQRADSAMAVPKDWPIEG</sequence>
<evidence type="ECO:0000313" key="2">
    <source>
        <dbReference type="EMBL" id="AFL88734.1"/>
    </source>
</evidence>
<accession>I3ZGM6</accession>
<evidence type="ECO:0000313" key="1">
    <source>
        <dbReference type="EMBL" id="AFL88394.1"/>
    </source>
</evidence>